<dbReference type="Gene3D" id="3.10.310.50">
    <property type="match status" value="1"/>
</dbReference>
<evidence type="ECO:0000256" key="1">
    <source>
        <dbReference type="SAM" id="Phobius"/>
    </source>
</evidence>
<evidence type="ECO:0008006" key="4">
    <source>
        <dbReference type="Google" id="ProtNLM"/>
    </source>
</evidence>
<keyword evidence="1" id="KW-1133">Transmembrane helix</keyword>
<dbReference type="RefSeq" id="WP_034345932.1">
    <property type="nucleotide sequence ID" value="NZ_FZNG01000054.1"/>
</dbReference>
<name>A0A4U8SA35_9HELI</name>
<gene>
    <name evidence="2" type="ORF">LS81_006815</name>
</gene>
<keyword evidence="1" id="KW-0812">Transmembrane</keyword>
<reference evidence="2 3" key="1">
    <citation type="journal article" date="2014" name="Genome Announc.">
        <title>Draft genome sequences of eight enterohepatic helicobacter species isolated from both laboratory and wild rodents.</title>
        <authorList>
            <person name="Sheh A."/>
            <person name="Shen Z."/>
            <person name="Fox J.G."/>
        </authorList>
    </citation>
    <scope>NUCLEOTIDE SEQUENCE [LARGE SCALE GENOMIC DNA]</scope>
    <source>
        <strain evidence="2 3">ATCC 700114</strain>
    </source>
</reference>
<dbReference type="Proteomes" id="UP000029878">
    <property type="component" value="Unassembled WGS sequence"/>
</dbReference>
<dbReference type="AlphaFoldDB" id="A0A4U8SA35"/>
<sequence>MSFSLSRVHYVLAVFINLVALQVFAFAVESEKSSGVVATEQFPATSNLLDSSNRHSQTDTTYKKQNSGANLIDKNGYLQGDIDILSQDAPKIIQELSSVLYKKTGVKVFLHVVERTPQDNAKEHDDTDINERFHNRRSYESRIIEQIHGNYAIIFLFYSDHAITLKSNLDFLSDSNVAELLENYAYPYLPADKVGTPRYDNGVNEGVSNLYLALIHAIAQSYNVELNAPKPMERQSDVTKVIIYSMLLILLGLFVLVRFGLLAFKKKG</sequence>
<evidence type="ECO:0000313" key="3">
    <source>
        <dbReference type="Proteomes" id="UP000029878"/>
    </source>
</evidence>
<comment type="caution">
    <text evidence="2">The sequence shown here is derived from an EMBL/GenBank/DDBJ whole genome shotgun (WGS) entry which is preliminary data.</text>
</comment>
<organism evidence="2 3">
    <name type="scientific">Helicobacter trogontum</name>
    <dbReference type="NCBI Taxonomy" id="50960"/>
    <lineage>
        <taxon>Bacteria</taxon>
        <taxon>Pseudomonadati</taxon>
        <taxon>Campylobacterota</taxon>
        <taxon>Epsilonproteobacteria</taxon>
        <taxon>Campylobacterales</taxon>
        <taxon>Helicobacteraceae</taxon>
        <taxon>Helicobacter</taxon>
    </lineage>
</organism>
<proteinExistence type="predicted"/>
<dbReference type="EMBL" id="JRPL02000015">
    <property type="protein sequence ID" value="TLD82791.1"/>
    <property type="molecule type" value="Genomic_DNA"/>
</dbReference>
<evidence type="ECO:0000313" key="2">
    <source>
        <dbReference type="EMBL" id="TLD82791.1"/>
    </source>
</evidence>
<feature type="transmembrane region" description="Helical" evidence="1">
    <location>
        <begin position="241"/>
        <end position="264"/>
    </location>
</feature>
<keyword evidence="1" id="KW-0472">Membrane</keyword>
<accession>A0A4U8SA35</accession>
<dbReference type="OrthoDB" id="5325432at2"/>
<protein>
    <recommendedName>
        <fullName evidence="4">TPM domain-containing protein</fullName>
    </recommendedName>
</protein>